<gene>
    <name evidence="3" type="ORF">PENSUB_4297</name>
    <name evidence="2" type="ORF">PENSUB_4314</name>
    <name evidence="1" type="ORF">PENSUB_5166</name>
    <name evidence="4" type="ORF">PENSUB_5914</name>
</gene>
<name>A0A1Q5UAI8_9EURO</name>
<evidence type="ECO:0000313" key="5">
    <source>
        <dbReference type="Proteomes" id="UP000186955"/>
    </source>
</evidence>
<reference evidence="1 5" key="1">
    <citation type="submission" date="2016-10" db="EMBL/GenBank/DDBJ databases">
        <title>Genome sequence of the ascomycete fungus Penicillium subrubescens.</title>
        <authorList>
            <person name="De Vries R.P."/>
            <person name="Peng M."/>
            <person name="Dilokpimol A."/>
            <person name="Hilden K."/>
            <person name="Makela M.R."/>
            <person name="Grigoriev I."/>
            <person name="Riley R."/>
            <person name="Granchi Z."/>
        </authorList>
    </citation>
    <scope>NUCLEOTIDE SEQUENCE [LARGE SCALE GENOMIC DNA]</scope>
    <source>
        <strain evidence="1 5">CBS 132785</strain>
    </source>
</reference>
<dbReference type="EMBL" id="MNBE01000370">
    <property type="protein sequence ID" value="OKP10268.1"/>
    <property type="molecule type" value="Genomic_DNA"/>
</dbReference>
<evidence type="ECO:0000313" key="2">
    <source>
        <dbReference type="EMBL" id="OKP10268.1"/>
    </source>
</evidence>
<dbReference type="EMBL" id="MNBE01000058">
    <property type="protein sequence ID" value="OKP14850.1"/>
    <property type="molecule type" value="Genomic_DNA"/>
</dbReference>
<protein>
    <submittedName>
        <fullName evidence="1">Uncharacterized protein</fullName>
    </submittedName>
</protein>
<accession>A0A1Q5UAI8</accession>
<evidence type="ECO:0000313" key="4">
    <source>
        <dbReference type="EMBL" id="OKP14850.1"/>
    </source>
</evidence>
<evidence type="ECO:0000313" key="1">
    <source>
        <dbReference type="EMBL" id="OKP09488.1"/>
    </source>
</evidence>
<dbReference type="EMBL" id="MNBE01000369">
    <property type="protein sequence ID" value="OKP10277.1"/>
    <property type="molecule type" value="Genomic_DNA"/>
</dbReference>
<evidence type="ECO:0000313" key="3">
    <source>
        <dbReference type="EMBL" id="OKP10277.1"/>
    </source>
</evidence>
<organism evidence="1 5">
    <name type="scientific">Penicillium subrubescens</name>
    <dbReference type="NCBI Taxonomy" id="1316194"/>
    <lineage>
        <taxon>Eukaryota</taxon>
        <taxon>Fungi</taxon>
        <taxon>Dikarya</taxon>
        <taxon>Ascomycota</taxon>
        <taxon>Pezizomycotina</taxon>
        <taxon>Eurotiomycetes</taxon>
        <taxon>Eurotiomycetidae</taxon>
        <taxon>Eurotiales</taxon>
        <taxon>Aspergillaceae</taxon>
        <taxon>Penicillium</taxon>
    </lineage>
</organism>
<dbReference type="Proteomes" id="UP000186955">
    <property type="component" value="Unassembled WGS sequence"/>
</dbReference>
<dbReference type="EMBL" id="MNBE01000511">
    <property type="protein sequence ID" value="OKP09488.1"/>
    <property type="molecule type" value="Genomic_DNA"/>
</dbReference>
<sequence length="65" mass="6827">MWLLDQLDEMASPSCVSTLHGASTTESIGVDSSRLDTILTKLLLSELEIDPGVPNLQAGSGAELV</sequence>
<keyword evidence="5" id="KW-1185">Reference proteome</keyword>
<dbReference type="AlphaFoldDB" id="A0A1Q5UAI8"/>
<proteinExistence type="predicted"/>
<comment type="caution">
    <text evidence="1">The sequence shown here is derived from an EMBL/GenBank/DDBJ whole genome shotgun (WGS) entry which is preliminary data.</text>
</comment>